<evidence type="ECO:0000313" key="2">
    <source>
        <dbReference type="EMBL" id="GEY31785.1"/>
    </source>
</evidence>
<proteinExistence type="predicted"/>
<organism evidence="2">
    <name type="scientific">Tanacetum cinerariifolium</name>
    <name type="common">Dalmatian daisy</name>
    <name type="synonym">Chrysanthemum cinerariifolium</name>
    <dbReference type="NCBI Taxonomy" id="118510"/>
    <lineage>
        <taxon>Eukaryota</taxon>
        <taxon>Viridiplantae</taxon>
        <taxon>Streptophyta</taxon>
        <taxon>Embryophyta</taxon>
        <taxon>Tracheophyta</taxon>
        <taxon>Spermatophyta</taxon>
        <taxon>Magnoliopsida</taxon>
        <taxon>eudicotyledons</taxon>
        <taxon>Gunneridae</taxon>
        <taxon>Pentapetalae</taxon>
        <taxon>asterids</taxon>
        <taxon>campanulids</taxon>
        <taxon>Asterales</taxon>
        <taxon>Asteraceae</taxon>
        <taxon>Asteroideae</taxon>
        <taxon>Anthemideae</taxon>
        <taxon>Anthemidinae</taxon>
        <taxon>Tanacetum</taxon>
    </lineage>
</organism>
<keyword evidence="2" id="KW-0548">Nucleotidyltransferase</keyword>
<accession>A0A699HLR2</accession>
<protein>
    <submittedName>
        <fullName evidence="2">Reverse transcriptase domain-containing protein</fullName>
    </submittedName>
</protein>
<evidence type="ECO:0000256" key="1">
    <source>
        <dbReference type="SAM" id="MobiDB-lite"/>
    </source>
</evidence>
<dbReference type="PANTHER" id="PTHR33223">
    <property type="entry name" value="CCHC-TYPE DOMAIN-CONTAINING PROTEIN"/>
    <property type="match status" value="1"/>
</dbReference>
<dbReference type="GO" id="GO:0003964">
    <property type="term" value="F:RNA-directed DNA polymerase activity"/>
    <property type="evidence" value="ECO:0007669"/>
    <property type="project" value="UniProtKB-KW"/>
</dbReference>
<dbReference type="EMBL" id="BKCJ010168646">
    <property type="protein sequence ID" value="GEY31785.1"/>
    <property type="molecule type" value="Genomic_DNA"/>
</dbReference>
<comment type="caution">
    <text evidence="2">The sequence shown here is derived from an EMBL/GenBank/DDBJ whole genome shotgun (WGS) entry which is preliminary data.</text>
</comment>
<sequence length="364" mass="42236">MLLDFDDVQDVSDDEIEVNMKGKAKMGDEDLSKPFKEILKCPFTRRIVKFSSPGHKMPVNAKIYDGIGDLEDHVGRFVGIGNQGEWPMPVWCRMFLQTLDGKARAWFDKLPPCSIVNWGNLQRKFLNRFKMLKACEKDPIKISKIVGRANEILPNFKERWVSESNVIPNIHVLMQISSFMSSHKCPELSKRFSDNIPKMVDEMLKRMDDYLRSKEAFRNTDRKPEHNPAFKRQKHHAPYALPHRFNQEFRRPRETKAVLTLDSLVSTPEEILATEHQLHLPQPAPLVGYLDVRQRGTAEQRSTERQSNQHGTMPRSEEKNHDDRRKVDERPNNIFAGFGTRFLEGGFGSRGRNRRVSRPKDTCI</sequence>
<name>A0A699HLR2_TANCI</name>
<dbReference type="AlphaFoldDB" id="A0A699HLR2"/>
<reference evidence="2" key="1">
    <citation type="journal article" date="2019" name="Sci. Rep.">
        <title>Draft genome of Tanacetum cinerariifolium, the natural source of mosquito coil.</title>
        <authorList>
            <person name="Yamashiro T."/>
            <person name="Shiraishi A."/>
            <person name="Satake H."/>
            <person name="Nakayama K."/>
        </authorList>
    </citation>
    <scope>NUCLEOTIDE SEQUENCE</scope>
</reference>
<gene>
    <name evidence="2" type="ORF">Tci_403759</name>
</gene>
<feature type="compositionally biased region" description="Basic and acidic residues" evidence="1">
    <location>
        <begin position="217"/>
        <end position="228"/>
    </location>
</feature>
<feature type="region of interest" description="Disordered" evidence="1">
    <location>
        <begin position="295"/>
        <end position="333"/>
    </location>
</feature>
<feature type="compositionally biased region" description="Basic and acidic residues" evidence="1">
    <location>
        <begin position="295"/>
        <end position="304"/>
    </location>
</feature>
<feature type="compositionally biased region" description="Basic and acidic residues" evidence="1">
    <location>
        <begin position="315"/>
        <end position="331"/>
    </location>
</feature>
<feature type="region of interest" description="Disordered" evidence="1">
    <location>
        <begin position="217"/>
        <end position="248"/>
    </location>
</feature>
<keyword evidence="2" id="KW-0808">Transferase</keyword>
<keyword evidence="2" id="KW-0695">RNA-directed DNA polymerase</keyword>
<dbReference type="PANTHER" id="PTHR33223:SF11">
    <property type="entry name" value="ELEMENT PROTEIN, PUTATIVE-RELATED"/>
    <property type="match status" value="1"/>
</dbReference>